<dbReference type="EMBL" id="CP081303">
    <property type="protein sequence ID" value="QZE14622.1"/>
    <property type="molecule type" value="Genomic_DNA"/>
</dbReference>
<keyword evidence="2" id="KW-1185">Reference proteome</keyword>
<organism evidence="1 2">
    <name type="scientific">Halosquirtibacter laminarini</name>
    <dbReference type="NCBI Taxonomy" id="3374600"/>
    <lineage>
        <taxon>Bacteria</taxon>
        <taxon>Pseudomonadati</taxon>
        <taxon>Bacteroidota</taxon>
        <taxon>Bacteroidia</taxon>
        <taxon>Marinilabiliales</taxon>
        <taxon>Prolixibacteraceae</taxon>
        <taxon>Halosquirtibacter</taxon>
    </lineage>
</organism>
<evidence type="ECO:0000313" key="1">
    <source>
        <dbReference type="EMBL" id="QZE14622.1"/>
    </source>
</evidence>
<keyword evidence="1" id="KW-0540">Nuclease</keyword>
<keyword evidence="1" id="KW-0378">Hydrolase</keyword>
<dbReference type="Proteomes" id="UP000826212">
    <property type="component" value="Chromosome"/>
</dbReference>
<reference evidence="1" key="1">
    <citation type="submission" date="2021-08" db="EMBL/GenBank/DDBJ databases">
        <title>Novel anaerobic bacterium isolated from sea squirt in East Sea, Republic of Korea.</title>
        <authorList>
            <person name="Nguyen T.H."/>
            <person name="Li Z."/>
            <person name="Lee Y.-J."/>
            <person name="Ko J."/>
            <person name="Kim S.-G."/>
        </authorList>
    </citation>
    <scope>NUCLEOTIDE SEQUENCE</scope>
    <source>
        <strain evidence="1">KCTC 25031</strain>
    </source>
</reference>
<proteinExistence type="predicted"/>
<evidence type="ECO:0000313" key="2">
    <source>
        <dbReference type="Proteomes" id="UP000826212"/>
    </source>
</evidence>
<accession>A0AC61NPS4</accession>
<name>A0AC61NPS4_9BACT</name>
<keyword evidence="1" id="KW-0269">Exonuclease</keyword>
<protein>
    <submittedName>
        <fullName evidence="1">3'-5' exonuclease domain-containing protein 2</fullName>
    </submittedName>
</protein>
<sequence>MIFFEGKKSISKEELASLPLDAYNGEIILVDTKEGLEEICLGLQQYSILGFDTETRPAFKKGVVHEVSLLQLSTDDQVFLFRLNKIGLPSCLKRVLENKKIVKVGAAIRDDIKGLNRIGAFNPGGFVELQDFVKEYEIENFGLKKLAGLVLGFRISKGQRLTNWENDVLTPSQQIYAATDAWVSSEVYKKLISVR</sequence>
<gene>
    <name evidence="1" type="ORF">K4L44_01765</name>
</gene>